<evidence type="ECO:0000313" key="3">
    <source>
        <dbReference type="Proteomes" id="UP001162060"/>
    </source>
</evidence>
<dbReference type="Proteomes" id="UP001162060">
    <property type="component" value="Unassembled WGS sequence"/>
</dbReference>
<evidence type="ECO:0000256" key="1">
    <source>
        <dbReference type="SAM" id="MobiDB-lite"/>
    </source>
</evidence>
<reference evidence="2" key="1">
    <citation type="submission" date="2024-01" db="EMBL/GenBank/DDBJ databases">
        <authorList>
            <person name="Webb A."/>
        </authorList>
    </citation>
    <scope>NUCLEOTIDE SEQUENCE</scope>
    <source>
        <strain evidence="2">Pm1</strain>
    </source>
</reference>
<proteinExistence type="predicted"/>
<dbReference type="AlphaFoldDB" id="A0AAV1UVQ8"/>
<evidence type="ECO:0000313" key="2">
    <source>
        <dbReference type="EMBL" id="CAK7938540.1"/>
    </source>
</evidence>
<organism evidence="2 3">
    <name type="scientific">Peronospora matthiolae</name>
    <dbReference type="NCBI Taxonomy" id="2874970"/>
    <lineage>
        <taxon>Eukaryota</taxon>
        <taxon>Sar</taxon>
        <taxon>Stramenopiles</taxon>
        <taxon>Oomycota</taxon>
        <taxon>Peronosporomycetes</taxon>
        <taxon>Peronosporales</taxon>
        <taxon>Peronosporaceae</taxon>
        <taxon>Peronospora</taxon>
    </lineage>
</organism>
<feature type="region of interest" description="Disordered" evidence="1">
    <location>
        <begin position="19"/>
        <end position="61"/>
    </location>
</feature>
<comment type="caution">
    <text evidence="2">The sequence shown here is derived from an EMBL/GenBank/DDBJ whole genome shotgun (WGS) entry which is preliminary data.</text>
</comment>
<protein>
    <submittedName>
        <fullName evidence="2">Uncharacterized protein</fullName>
    </submittedName>
</protein>
<gene>
    <name evidence="2" type="ORF">PM001_LOCUS23690</name>
</gene>
<sequence>MKLRTVKILCMIAPRIQPQASPDEDFEPGSKRHQRNQSLEQAVTIPRAKKKSLHKSPDAMSATTQDFEAAYIFDSVGELPTTFKLAMESRNAAKWKDGCDSEVASLRKNKTWELVPFPQSRKATGCRWVFRIKENQDGEID</sequence>
<dbReference type="EMBL" id="CAKLBY020000231">
    <property type="protein sequence ID" value="CAK7938540.1"/>
    <property type="molecule type" value="Genomic_DNA"/>
</dbReference>
<accession>A0AAV1UVQ8</accession>
<name>A0AAV1UVQ8_9STRA</name>